<dbReference type="InParanoid" id="H3D8P0"/>
<dbReference type="Proteomes" id="UP000007303">
    <property type="component" value="Unassembled WGS sequence"/>
</dbReference>
<evidence type="ECO:0000256" key="6">
    <source>
        <dbReference type="ARBA" id="ARBA00022692"/>
    </source>
</evidence>
<dbReference type="AlphaFoldDB" id="H3D8P0"/>
<dbReference type="InterPro" id="IPR004709">
    <property type="entry name" value="NaH_exchanger"/>
</dbReference>
<dbReference type="GO" id="GO:0015385">
    <property type="term" value="F:sodium:proton antiporter activity"/>
    <property type="evidence" value="ECO:0007669"/>
    <property type="project" value="InterPro"/>
</dbReference>
<evidence type="ECO:0000256" key="7">
    <source>
        <dbReference type="ARBA" id="ARBA00022989"/>
    </source>
</evidence>
<organism evidence="17 18">
    <name type="scientific">Tetraodon nigroviridis</name>
    <name type="common">Spotted green pufferfish</name>
    <name type="synonym">Chelonodon nigroviridis</name>
    <dbReference type="NCBI Taxonomy" id="99883"/>
    <lineage>
        <taxon>Eukaryota</taxon>
        <taxon>Metazoa</taxon>
        <taxon>Chordata</taxon>
        <taxon>Craniata</taxon>
        <taxon>Vertebrata</taxon>
        <taxon>Euteleostomi</taxon>
        <taxon>Actinopterygii</taxon>
        <taxon>Neopterygii</taxon>
        <taxon>Teleostei</taxon>
        <taxon>Neoteleostei</taxon>
        <taxon>Acanthomorphata</taxon>
        <taxon>Eupercaria</taxon>
        <taxon>Tetraodontiformes</taxon>
        <taxon>Tetradontoidea</taxon>
        <taxon>Tetraodontidae</taxon>
        <taxon>Tetraodon</taxon>
    </lineage>
</organism>
<feature type="transmembrane region" description="Helical" evidence="14">
    <location>
        <begin position="324"/>
        <end position="345"/>
    </location>
</feature>
<evidence type="ECO:0000259" key="16">
    <source>
        <dbReference type="Pfam" id="PF16644"/>
    </source>
</evidence>
<comment type="similarity">
    <text evidence="2 12">Belongs to the monovalent cation:proton antiporter 1 (CPA1) transporter (TC 2.A.36) family.</text>
</comment>
<sequence length="765" mass="86521">LPVFTMDYPRIQIPFEITLWMLLASFAKIGFHVYHKITVWVPETCLLISIGLIVGGIMHSVHEEPPAVLTSSVFFLYMLPPIVLDSGYFMPTRPFFENVGTVLWFAVVGTLWNSIGIGMSLFAICQIEAFGVQDINLQENLLFASIISAVDPVAVLSVFEDVSVNEALYIVVFGECLFNDAVTVVLYNMFTFVAEMPVVEPVDVFLGVARFFVVGLGGMGFGILFGFVAAFTTRFTSRVREIEPLFIFMYSYLAYLVAELFAISSIMAIVTCALTMKYYVEENVSQRSCTTIRHVVKMLGSISETLIFFFLGVVTVTTDHEWNWAYILFTLFFAFVWRGLGVLVLTQIINPFRTIPFNMKDQFGLAYGGLRGAISFALAFTLPDNIGRKQLFVTATIAIILFTVFLQGISIRPLIEFINVRRTNRNLETINVEIHCRLMEHTIAGIEDLCGQWSRHYWKDKFMVFNNRFLRRILIRDSRAESSIVALYKKLELQNAMEILDTVSGDISAAPSIVSLYEEKKNSPSQTITTNKPKKKFLASDLRNMHNILSKNMYKIRQRTVAFTGKHALPNETQTREILIRRHSSIRRSLRPGSFQTSAVPKSHKYFSLPAGKSLDSRFPTMRSSFADEQETMSEMAYPSSRSRFRQPARHSSREMMPLRRLDTLREVPSVDILDESTNNEREGTGAGVSRTKSSSDSRLPAPRRHLRSSADDSGSADNLRNGHQKAEADEEEQPSSPPPAWAAESRDSAAQNPLLRRPRWNPKT</sequence>
<keyword evidence="10 14" id="KW-0472">Membrane</keyword>
<evidence type="ECO:0000256" key="8">
    <source>
        <dbReference type="ARBA" id="ARBA00023053"/>
    </source>
</evidence>
<evidence type="ECO:0000256" key="11">
    <source>
        <dbReference type="ARBA" id="ARBA00023201"/>
    </source>
</evidence>
<dbReference type="Gene3D" id="6.10.140.1330">
    <property type="match status" value="1"/>
</dbReference>
<dbReference type="Pfam" id="PF00999">
    <property type="entry name" value="Na_H_Exchanger"/>
    <property type="match status" value="1"/>
</dbReference>
<dbReference type="GO" id="GO:0051453">
    <property type="term" value="P:regulation of intracellular pH"/>
    <property type="evidence" value="ECO:0007669"/>
    <property type="project" value="TreeGrafter"/>
</dbReference>
<dbReference type="PANTHER" id="PTHR10110:SF196">
    <property type="entry name" value="SODIUM_HYDROGEN EXCHANGER"/>
    <property type="match status" value="1"/>
</dbReference>
<reference evidence="17" key="2">
    <citation type="submission" date="2025-08" db="UniProtKB">
        <authorList>
            <consortium name="Ensembl"/>
        </authorList>
    </citation>
    <scope>IDENTIFICATION</scope>
</reference>
<evidence type="ECO:0000256" key="2">
    <source>
        <dbReference type="ARBA" id="ARBA00007367"/>
    </source>
</evidence>
<name>H3D8P0_TETNG</name>
<dbReference type="Pfam" id="PF16644">
    <property type="entry name" value="NEXCaM_BD"/>
    <property type="match status" value="1"/>
</dbReference>
<evidence type="ECO:0000256" key="1">
    <source>
        <dbReference type="ARBA" id="ARBA00004651"/>
    </source>
</evidence>
<feature type="region of interest" description="Disordered" evidence="13">
    <location>
        <begin position="628"/>
        <end position="765"/>
    </location>
</feature>
<dbReference type="InterPro" id="IPR032103">
    <property type="entry name" value="NHE_CaM-bd"/>
</dbReference>
<keyword evidence="4 12" id="KW-0050">Antiport</keyword>
<evidence type="ECO:0000259" key="15">
    <source>
        <dbReference type="Pfam" id="PF00999"/>
    </source>
</evidence>
<dbReference type="STRING" id="99883.ENSTNIP00000016881"/>
<dbReference type="Gene3D" id="6.10.250.2020">
    <property type="match status" value="1"/>
</dbReference>
<keyword evidence="9 12" id="KW-0406">Ion transport</keyword>
<accession>H3D8P0</accession>
<keyword evidence="5" id="KW-1003">Cell membrane</keyword>
<dbReference type="GO" id="GO:0005886">
    <property type="term" value="C:plasma membrane"/>
    <property type="evidence" value="ECO:0007669"/>
    <property type="project" value="UniProtKB-SubCell"/>
</dbReference>
<feature type="transmembrane region" description="Helical" evidence="14">
    <location>
        <begin position="37"/>
        <end position="55"/>
    </location>
</feature>
<comment type="subcellular location">
    <subcellularLocation>
        <location evidence="1">Cell membrane</location>
        <topology evidence="1">Multi-pass membrane protein</topology>
    </subcellularLocation>
</comment>
<evidence type="ECO:0000256" key="3">
    <source>
        <dbReference type="ARBA" id="ARBA00022448"/>
    </source>
</evidence>
<keyword evidence="18" id="KW-1185">Reference proteome</keyword>
<feature type="domain" description="Cation/H+ exchanger transmembrane" evidence="15">
    <location>
        <begin position="22"/>
        <end position="415"/>
    </location>
</feature>
<dbReference type="NCBIfam" id="TIGR00840">
    <property type="entry name" value="b_cpa1"/>
    <property type="match status" value="1"/>
</dbReference>
<dbReference type="OMA" id="INMFRTI"/>
<reference evidence="17" key="3">
    <citation type="submission" date="2025-09" db="UniProtKB">
        <authorList>
            <consortium name="Ensembl"/>
        </authorList>
    </citation>
    <scope>IDENTIFICATION</scope>
</reference>
<evidence type="ECO:0000256" key="14">
    <source>
        <dbReference type="SAM" id="Phobius"/>
    </source>
</evidence>
<evidence type="ECO:0000256" key="5">
    <source>
        <dbReference type="ARBA" id="ARBA00022475"/>
    </source>
</evidence>
<feature type="transmembrane region" description="Helical" evidence="14">
    <location>
        <begin position="211"/>
        <end position="232"/>
    </location>
</feature>
<dbReference type="GO" id="GO:0098719">
    <property type="term" value="P:sodium ion import across plasma membrane"/>
    <property type="evidence" value="ECO:0007669"/>
    <property type="project" value="TreeGrafter"/>
</dbReference>
<keyword evidence="6 12" id="KW-0812">Transmembrane</keyword>
<dbReference type="InterPro" id="IPR018422">
    <property type="entry name" value="Cation/H_exchanger_CPA1"/>
</dbReference>
<dbReference type="Ensembl" id="ENSTNIT00000017095.1">
    <property type="protein sequence ID" value="ENSTNIP00000016881.1"/>
    <property type="gene ID" value="ENSTNIG00000013876.1"/>
</dbReference>
<evidence type="ECO:0000256" key="10">
    <source>
        <dbReference type="ARBA" id="ARBA00023136"/>
    </source>
</evidence>
<keyword evidence="3 12" id="KW-0813">Transport</keyword>
<dbReference type="InterPro" id="IPR006153">
    <property type="entry name" value="Cation/H_exchanger_TM"/>
</dbReference>
<feature type="compositionally biased region" description="Basic and acidic residues" evidence="13">
    <location>
        <begin position="652"/>
        <end position="666"/>
    </location>
</feature>
<proteinExistence type="inferred from homology"/>
<feature type="transmembrane region" description="Helical" evidence="14">
    <location>
        <begin position="102"/>
        <end position="125"/>
    </location>
</feature>
<evidence type="ECO:0000256" key="13">
    <source>
        <dbReference type="SAM" id="MobiDB-lite"/>
    </source>
</evidence>
<evidence type="ECO:0000313" key="17">
    <source>
        <dbReference type="Ensembl" id="ENSTNIP00000016881.1"/>
    </source>
</evidence>
<feature type="transmembrane region" description="Helical" evidence="14">
    <location>
        <begin position="167"/>
        <end position="190"/>
    </location>
</feature>
<feature type="domain" description="Sodium/hydrogen exchanger regulatory region" evidence="16">
    <location>
        <begin position="509"/>
        <end position="621"/>
    </location>
</feature>
<feature type="transmembrane region" description="Helical" evidence="14">
    <location>
        <begin position="365"/>
        <end position="383"/>
    </location>
</feature>
<evidence type="ECO:0000313" key="18">
    <source>
        <dbReference type="Proteomes" id="UP000007303"/>
    </source>
</evidence>
<keyword evidence="7 14" id="KW-1133">Transmembrane helix</keyword>
<keyword evidence="8" id="KW-0915">Sodium</keyword>
<feature type="transmembrane region" description="Helical" evidence="14">
    <location>
        <begin position="395"/>
        <end position="415"/>
    </location>
</feature>
<dbReference type="GO" id="GO:0015386">
    <property type="term" value="F:potassium:proton antiporter activity"/>
    <property type="evidence" value="ECO:0007669"/>
    <property type="project" value="TreeGrafter"/>
</dbReference>
<evidence type="ECO:0000256" key="4">
    <source>
        <dbReference type="ARBA" id="ARBA00022449"/>
    </source>
</evidence>
<dbReference type="PANTHER" id="PTHR10110">
    <property type="entry name" value="SODIUM/HYDROGEN EXCHANGER"/>
    <property type="match status" value="1"/>
</dbReference>
<evidence type="ECO:0000256" key="12">
    <source>
        <dbReference type="RuleBase" id="RU003722"/>
    </source>
</evidence>
<protein>
    <recommendedName>
        <fullName evidence="12">Sodium/hydrogen exchanger</fullName>
    </recommendedName>
</protein>
<feature type="transmembrane region" description="Helical" evidence="14">
    <location>
        <begin position="12"/>
        <end position="31"/>
    </location>
</feature>
<reference evidence="18" key="1">
    <citation type="journal article" date="2004" name="Nature">
        <title>Genome duplication in the teleost fish Tetraodon nigroviridis reveals the early vertebrate proto-karyotype.</title>
        <authorList>
            <person name="Jaillon O."/>
            <person name="Aury J.-M."/>
            <person name="Brunet F."/>
            <person name="Petit J.-L."/>
            <person name="Stange-Thomann N."/>
            <person name="Mauceli E."/>
            <person name="Bouneau L."/>
            <person name="Fischer C."/>
            <person name="Ozouf-Costaz C."/>
            <person name="Bernot A."/>
            <person name="Nicaud S."/>
            <person name="Jaffe D."/>
            <person name="Fisher S."/>
            <person name="Lutfalla G."/>
            <person name="Dossat C."/>
            <person name="Segurens B."/>
            <person name="Dasilva C."/>
            <person name="Salanoubat M."/>
            <person name="Levy M."/>
            <person name="Boudet N."/>
            <person name="Castellano S."/>
            <person name="Anthouard V."/>
            <person name="Jubin C."/>
            <person name="Castelli V."/>
            <person name="Katinka M."/>
            <person name="Vacherie B."/>
            <person name="Biemont C."/>
            <person name="Skalli Z."/>
            <person name="Cattolico L."/>
            <person name="Poulain J."/>
            <person name="De Berardinis V."/>
            <person name="Cruaud C."/>
            <person name="Duprat S."/>
            <person name="Brottier P."/>
            <person name="Coutanceau J.-P."/>
            <person name="Gouzy J."/>
            <person name="Parra G."/>
            <person name="Lardier G."/>
            <person name="Chapple C."/>
            <person name="McKernan K.J."/>
            <person name="McEwan P."/>
            <person name="Bosak S."/>
            <person name="Kellis M."/>
            <person name="Volff J.-N."/>
            <person name="Guigo R."/>
            <person name="Zody M.C."/>
            <person name="Mesirov J."/>
            <person name="Lindblad-Toh K."/>
            <person name="Birren B."/>
            <person name="Nusbaum C."/>
            <person name="Kahn D."/>
            <person name="Robinson-Rechavi M."/>
            <person name="Laudet V."/>
            <person name="Schachter V."/>
            <person name="Quetier F."/>
            <person name="Saurin W."/>
            <person name="Scarpelli C."/>
            <person name="Wincker P."/>
            <person name="Lander E.S."/>
            <person name="Weissenbach J."/>
            <person name="Roest Crollius H."/>
        </authorList>
    </citation>
    <scope>NUCLEOTIDE SEQUENCE [LARGE SCALE GENOMIC DNA]</scope>
</reference>
<feature type="transmembrane region" description="Helical" evidence="14">
    <location>
        <begin position="295"/>
        <end position="318"/>
    </location>
</feature>
<dbReference type="PRINTS" id="PR01084">
    <property type="entry name" value="NAHEXCHNGR"/>
</dbReference>
<keyword evidence="11 12" id="KW-0739">Sodium transport</keyword>
<feature type="transmembrane region" description="Helical" evidence="14">
    <location>
        <begin position="67"/>
        <end position="90"/>
    </location>
</feature>
<dbReference type="GeneTree" id="ENSGT00940000156807"/>
<evidence type="ECO:0000256" key="9">
    <source>
        <dbReference type="ARBA" id="ARBA00023065"/>
    </source>
</evidence>
<feature type="transmembrane region" description="Helical" evidence="14">
    <location>
        <begin position="252"/>
        <end position="274"/>
    </location>
</feature>